<feature type="transmembrane region" description="Helical" evidence="10">
    <location>
        <begin position="58"/>
        <end position="84"/>
    </location>
</feature>
<protein>
    <submittedName>
        <fullName evidence="12">Multidrug resistance protein 1-like</fullName>
    </submittedName>
</protein>
<evidence type="ECO:0000256" key="7">
    <source>
        <dbReference type="ARBA" id="ARBA00022840"/>
    </source>
</evidence>
<dbReference type="InterPro" id="IPR011527">
    <property type="entry name" value="ABC1_TM_dom"/>
</dbReference>
<comment type="subcellular location">
    <subcellularLocation>
        <location evidence="1">Membrane</location>
        <topology evidence="1">Multi-pass membrane protein</topology>
    </subcellularLocation>
</comment>
<keyword evidence="6" id="KW-0547">Nucleotide-binding</keyword>
<keyword evidence="9 10" id="KW-0472">Membrane</keyword>
<dbReference type="GO" id="GO:0090374">
    <property type="term" value="P:oligopeptide export from mitochondrion"/>
    <property type="evidence" value="ECO:0007669"/>
    <property type="project" value="TreeGrafter"/>
</dbReference>
<dbReference type="SUPFAM" id="SSF90123">
    <property type="entry name" value="ABC transporter transmembrane region"/>
    <property type="match status" value="1"/>
</dbReference>
<evidence type="ECO:0000256" key="6">
    <source>
        <dbReference type="ARBA" id="ARBA00022741"/>
    </source>
</evidence>
<gene>
    <name evidence="12" type="primary">LOC111924298</name>
</gene>
<dbReference type="InterPro" id="IPR027417">
    <property type="entry name" value="P-loop_NTPase"/>
</dbReference>
<reference evidence="12" key="2">
    <citation type="submission" date="2025-09" db="UniProtKB">
        <authorList>
            <consortium name="Ensembl"/>
        </authorList>
    </citation>
    <scope>IDENTIFICATION</scope>
</reference>
<dbReference type="CDD" id="cd18577">
    <property type="entry name" value="ABC_6TM_Pgp_ABCB1_D1_like"/>
    <property type="match status" value="1"/>
</dbReference>
<dbReference type="GO" id="GO:0016887">
    <property type="term" value="F:ATP hydrolysis activity"/>
    <property type="evidence" value="ECO:0007669"/>
    <property type="project" value="InterPro"/>
</dbReference>
<dbReference type="InterPro" id="IPR039421">
    <property type="entry name" value="Type_1_exporter"/>
</dbReference>
<feature type="transmembrane region" description="Helical" evidence="10">
    <location>
        <begin position="271"/>
        <end position="290"/>
    </location>
</feature>
<evidence type="ECO:0000256" key="9">
    <source>
        <dbReference type="ARBA" id="ARBA00023136"/>
    </source>
</evidence>
<evidence type="ECO:0000256" key="3">
    <source>
        <dbReference type="ARBA" id="ARBA00022448"/>
    </source>
</evidence>
<feature type="transmembrane region" description="Helical" evidence="10">
    <location>
        <begin position="12"/>
        <end position="38"/>
    </location>
</feature>
<evidence type="ECO:0000313" key="13">
    <source>
        <dbReference type="Proteomes" id="UP000694410"/>
    </source>
</evidence>
<evidence type="ECO:0000256" key="5">
    <source>
        <dbReference type="ARBA" id="ARBA00022737"/>
    </source>
</evidence>
<feature type="domain" description="ABC transmembrane type-1" evidence="11">
    <location>
        <begin position="18"/>
        <end position="302"/>
    </location>
</feature>
<keyword evidence="4 10" id="KW-0812">Transmembrane</keyword>
<keyword evidence="13" id="KW-1185">Reference proteome</keyword>
<evidence type="ECO:0000259" key="11">
    <source>
        <dbReference type="PROSITE" id="PS50929"/>
    </source>
</evidence>
<feature type="transmembrane region" description="Helical" evidence="10">
    <location>
        <begin position="237"/>
        <end position="259"/>
    </location>
</feature>
<feature type="transmembrane region" description="Helical" evidence="10">
    <location>
        <begin position="160"/>
        <end position="183"/>
    </location>
</feature>
<dbReference type="GO" id="GO:0015421">
    <property type="term" value="F:ABC-type oligopeptide transporter activity"/>
    <property type="evidence" value="ECO:0007669"/>
    <property type="project" value="TreeGrafter"/>
</dbReference>
<dbReference type="Pfam" id="PF00664">
    <property type="entry name" value="ABC_membrane"/>
    <property type="match status" value="1"/>
</dbReference>
<organism evidence="12 13">
    <name type="scientific">Cyanistes caeruleus</name>
    <name type="common">Eurasian blue tit</name>
    <name type="synonym">Parus caeruleus</name>
    <dbReference type="NCBI Taxonomy" id="156563"/>
    <lineage>
        <taxon>Eukaryota</taxon>
        <taxon>Metazoa</taxon>
        <taxon>Chordata</taxon>
        <taxon>Craniata</taxon>
        <taxon>Vertebrata</taxon>
        <taxon>Euteleostomi</taxon>
        <taxon>Archelosauria</taxon>
        <taxon>Archosauria</taxon>
        <taxon>Dinosauria</taxon>
        <taxon>Saurischia</taxon>
        <taxon>Theropoda</taxon>
        <taxon>Coelurosauria</taxon>
        <taxon>Aves</taxon>
        <taxon>Neognathae</taxon>
        <taxon>Neoaves</taxon>
        <taxon>Telluraves</taxon>
        <taxon>Australaves</taxon>
        <taxon>Passeriformes</taxon>
        <taxon>Paridae</taxon>
        <taxon>Cyanistes</taxon>
    </lineage>
</organism>
<dbReference type="GO" id="GO:0005524">
    <property type="term" value="F:ATP binding"/>
    <property type="evidence" value="ECO:0007669"/>
    <property type="project" value="UniProtKB-KW"/>
</dbReference>
<dbReference type="PROSITE" id="PS50929">
    <property type="entry name" value="ABC_TM1F"/>
    <property type="match status" value="1"/>
</dbReference>
<proteinExistence type="inferred from homology"/>
<name>A0A8C0ZHU0_CYACU</name>
<feature type="transmembrane region" description="Helical" evidence="10">
    <location>
        <begin position="136"/>
        <end position="154"/>
    </location>
</feature>
<evidence type="ECO:0000256" key="8">
    <source>
        <dbReference type="ARBA" id="ARBA00022989"/>
    </source>
</evidence>
<dbReference type="InterPro" id="IPR036640">
    <property type="entry name" value="ABC1_TM_sf"/>
</dbReference>
<evidence type="ECO:0000313" key="12">
    <source>
        <dbReference type="Ensembl" id="ENSCCEP00000021377.1"/>
    </source>
</evidence>
<keyword evidence="5" id="KW-0677">Repeat</keyword>
<accession>A0A8C0ZHU0</accession>
<dbReference type="Proteomes" id="UP000694410">
    <property type="component" value="Unplaced"/>
</dbReference>
<keyword evidence="3" id="KW-0813">Transport</keyword>
<keyword evidence="8 10" id="KW-1133">Transmembrane helix</keyword>
<dbReference type="Gene3D" id="1.20.1560.10">
    <property type="entry name" value="ABC transporter type 1, transmembrane domain"/>
    <property type="match status" value="1"/>
</dbReference>
<evidence type="ECO:0000256" key="2">
    <source>
        <dbReference type="ARBA" id="ARBA00007577"/>
    </source>
</evidence>
<evidence type="ECO:0000256" key="4">
    <source>
        <dbReference type="ARBA" id="ARBA00022692"/>
    </source>
</evidence>
<reference evidence="12" key="1">
    <citation type="submission" date="2025-08" db="UniProtKB">
        <authorList>
            <consortium name="Ensembl"/>
        </authorList>
    </citation>
    <scope>IDENTIFICATION</scope>
</reference>
<dbReference type="SUPFAM" id="SSF52540">
    <property type="entry name" value="P-loop containing nucleoside triphosphate hydrolases"/>
    <property type="match status" value="1"/>
</dbReference>
<dbReference type="PANTHER" id="PTHR43394:SF20">
    <property type="entry name" value="ATP BINDING CASSETTE SUBFAMILY B MEMBER 5"/>
    <property type="match status" value="1"/>
</dbReference>
<dbReference type="Gene3D" id="3.40.50.300">
    <property type="entry name" value="P-loop containing nucleotide triphosphate hydrolases"/>
    <property type="match status" value="1"/>
</dbReference>
<sequence>LKLGHFCYADGVDVLLMIVGLVAAAANGTGMPLMIIVFGEMTNSFWGHVGFFFLYPRFAYYFVAIGFAVFILSMIQVWTFLVAAARQTARIRKMFFFAVLHQEMAWFDTTQIGTLNTRLTDDINTIREGIGDKISIFLQFFSTFVSGLIIGFIYGWKLALVVTSVSPLLAASTAIWSTLLASLTAKELSAYAKAGAVAEEILTSIRTVVAFNGQQKALEKYDANLETAKRVGMKKSITTNTCLGLSQFFIFGSYALAFWYGTKLTAEDPHYDISCVLIVFFSVLIGAFSLGQAAPNLETVASARGAAYEVYKIINKKRLIDSSSKEGYKPDKLVGEIEFRNIHFSYPSRPDVKILKGLNLKVQTGKTIALVGASGCGKSTTVQLLQRFYDPDQGEVSVCKNIVKT</sequence>
<evidence type="ECO:0000256" key="1">
    <source>
        <dbReference type="ARBA" id="ARBA00004141"/>
    </source>
</evidence>
<dbReference type="AlphaFoldDB" id="A0A8C0ZHU0"/>
<dbReference type="FunFam" id="1.20.1560.10:FF:000018">
    <property type="entry name" value="ATP-binding cassette subfamily B member 11"/>
    <property type="match status" value="1"/>
</dbReference>
<dbReference type="InterPro" id="IPR003439">
    <property type="entry name" value="ABC_transporter-like_ATP-bd"/>
</dbReference>
<dbReference type="PANTHER" id="PTHR43394">
    <property type="entry name" value="ATP-DEPENDENT PERMEASE MDL1, MITOCHONDRIAL"/>
    <property type="match status" value="1"/>
</dbReference>
<dbReference type="Pfam" id="PF00005">
    <property type="entry name" value="ABC_tran"/>
    <property type="match status" value="1"/>
</dbReference>
<comment type="similarity">
    <text evidence="2">Belongs to the ABC transporter superfamily. ABCB family. Multidrug resistance exporter (TC 3.A.1.201) subfamily.</text>
</comment>
<dbReference type="Ensembl" id="ENSCCET00000032468.1">
    <property type="protein sequence ID" value="ENSCCEP00000021377.1"/>
    <property type="gene ID" value="ENSCCEG00000019378.1"/>
</dbReference>
<keyword evidence="7" id="KW-0067">ATP-binding</keyword>
<dbReference type="GO" id="GO:0005743">
    <property type="term" value="C:mitochondrial inner membrane"/>
    <property type="evidence" value="ECO:0007669"/>
    <property type="project" value="TreeGrafter"/>
</dbReference>
<evidence type="ECO:0000256" key="10">
    <source>
        <dbReference type="SAM" id="Phobius"/>
    </source>
</evidence>